<feature type="compositionally biased region" description="Basic and acidic residues" evidence="3">
    <location>
        <begin position="1034"/>
        <end position="1043"/>
    </location>
</feature>
<dbReference type="InterPro" id="IPR011333">
    <property type="entry name" value="SKP1/BTB/POZ_sf"/>
</dbReference>
<feature type="region of interest" description="Disordered" evidence="3">
    <location>
        <begin position="1174"/>
        <end position="1226"/>
    </location>
</feature>
<dbReference type="SMART" id="SM00225">
    <property type="entry name" value="BTB"/>
    <property type="match status" value="1"/>
</dbReference>
<dbReference type="Pfam" id="PF00651">
    <property type="entry name" value="BTB"/>
    <property type="match status" value="1"/>
</dbReference>
<dbReference type="SUPFAM" id="SSF50985">
    <property type="entry name" value="RCC1/BLIP-II"/>
    <property type="match status" value="1"/>
</dbReference>
<dbReference type="Gene3D" id="3.30.710.10">
    <property type="entry name" value="Potassium Channel Kv1.1, Chain A"/>
    <property type="match status" value="1"/>
</dbReference>
<dbReference type="InterPro" id="IPR009091">
    <property type="entry name" value="RCC1/BLIP-II"/>
</dbReference>
<accession>A0A8J2X6S8</accession>
<evidence type="ECO:0000259" key="4">
    <source>
        <dbReference type="PROSITE" id="PS50097"/>
    </source>
</evidence>
<name>A0A8J2X6S8_ZYGB2</name>
<sequence>MTRQSQDALKRDVFGRNLSYLKSCLPQPTNIESIDLYSHELESGYTPLHATLKLGYLRDSFRLYKHWKDEMEYLSHKFGGHIMNQTDREGLTPLELYDMELQGPTARYPNALGYRINDDDSLVKWGSYSQESNSQGPYVLTWGSNVNYQLGTGTKDDRQNMFQLAITQLETNGYLPSSENFKQIFIRRYHSLLLTTNNNIYVCGTGSRGRLGNGTSESDEPTFTQVLDLEDVDVRMISTSDHHSLVLTSDHSVYSWGWNAYGQLGHTSNRRIEEKNINKVAISAAKRIGFLDGEDISFVACSKLHSCAATRSGHVLMWGLNLGQMGGSKPVHSTSDVQYHNEDGYIVRTPMIVKLSNCEIEQIVCTELATFIRTKGNSLHILSNYSIRTFKIPLPRSRAFKEVDTFDHFTPREVPSEVVDMKCSNRFGNKICFRYSCGRVGIISIKDETVRMWSKMSNSLPVSLYWTPNLKGRKCLDFDVSAQGKIIICTIGGEVFTIDGVNSRPEKIYSSKLVTGRALSVSCDSSFGSFAIIKKEINGIPMIYPKDSLYFDFSQYSPLKGKRRSRKGMIWGIMNEPKMQHTDYLSSQKLANDLETEDKPLEVERIKSIGSSLADFEHSKITELSQEAVLDEANFDVVFISGYTKTPICYCHKLILKNRCTSFIEKLTKSGHYESKNCFHKFTFECGIADKCWRINIWAEKDPTETLLQLTHFLYTDERDFGQNTSRLLFELVDNSHHLAKLSVTLQELVRKRNNENCVDGSDVAIIVADGVLKAHSLILSTRSAFFQAILSKDWVSADKNGIKTINLEHIEFANMQNMEFILNYFYGMEYEEICSSLDMGCFGEYSQFFLETLELTDIFSLEGFKNFLESVVAKYITGETVIPILINATYSNCRLLSFTCCSYLCTHVGILFSRENIELVNQYFDHGLWCLLEEVLIDMRNHSVKQQCKPWYANVSFDWISLFRNNLKAFNERFMDSKHFFIPTFDLKPPVTEQKSRTKSSNRRASITHTQNKNRQSSSSSFTGEKSFTRRPSHLEEKKTVCQDRTDDTAIDDTDDFVEVIKKPKRRTSSQVAKLLPDQKPGDHFEGSDHRDCSSKVVIHSNADDCSSSLPSLLPSSGNTDSGSVMESESSSAKMSGTFKKVSQKQRKKIVVTDDKTFDEHVWKKTSWGSRISTTHSHNSVASSKPSLPSLYDRNSSSTLNLSKKEKKKSKQLAPNTEFVSHGNMGGISPYLQKTAIAQASLAKAPLASPKLTLEERVAAQEFEKWFAEQSENVQKQLSKKKNKSLARELDVVYNAAQSLPDFLAHSREKPKKHKKRLKLKFQSKQAQDSSS</sequence>
<reference evidence="6" key="1">
    <citation type="journal article" date="2013" name="Genome Announc.">
        <title>Genome sequence of the food spoilage yeast Zygosaccharomyces bailii CLIB 213(T).</title>
        <authorList>
            <person name="Galeote V."/>
            <person name="Bigey F."/>
            <person name="Devillers H."/>
            <person name="Neuveglise C."/>
            <person name="Dequin S."/>
        </authorList>
    </citation>
    <scope>NUCLEOTIDE SEQUENCE [LARGE SCALE GENOMIC DNA]</scope>
    <source>
        <strain evidence="6">CLIB 213 / ATCC 58445 / CBS 680 / CCRC 21525 / NBRC 1098 / NCYC 1416 / NRRL Y-2227</strain>
    </source>
</reference>
<feature type="compositionally biased region" description="Low complexity" evidence="3">
    <location>
        <begin position="1108"/>
        <end position="1138"/>
    </location>
</feature>
<dbReference type="PANTHER" id="PTHR22872:SF2">
    <property type="entry name" value="INHIBITOR OF BRUTON TYROSINE KINASE"/>
    <property type="match status" value="1"/>
</dbReference>
<dbReference type="Pfam" id="PF13540">
    <property type="entry name" value="RCC1_2"/>
    <property type="match status" value="1"/>
</dbReference>
<evidence type="ECO:0000313" key="5">
    <source>
        <dbReference type="EMBL" id="CDF88601.1"/>
    </source>
</evidence>
<keyword evidence="6" id="KW-1185">Reference proteome</keyword>
<dbReference type="EMBL" id="HG316455">
    <property type="protein sequence ID" value="CDF88601.1"/>
    <property type="molecule type" value="Genomic_DNA"/>
</dbReference>
<proteinExistence type="predicted"/>
<dbReference type="PROSITE" id="PS50012">
    <property type="entry name" value="RCC1_3"/>
    <property type="match status" value="3"/>
</dbReference>
<organism evidence="5 6">
    <name type="scientific">Zygosaccharomyces bailii (strain CLIB 213 / ATCC 58445 / CBS 680 / BCRC 21525 / NBRC 1098 / NCYC 1416 / NRRL Y-2227)</name>
    <dbReference type="NCBI Taxonomy" id="1333698"/>
    <lineage>
        <taxon>Eukaryota</taxon>
        <taxon>Fungi</taxon>
        <taxon>Dikarya</taxon>
        <taxon>Ascomycota</taxon>
        <taxon>Saccharomycotina</taxon>
        <taxon>Saccharomycetes</taxon>
        <taxon>Saccharomycetales</taxon>
        <taxon>Saccharomycetaceae</taxon>
        <taxon>Zygosaccharomyces</taxon>
    </lineage>
</organism>
<feature type="repeat" description="RCC1" evidence="2">
    <location>
        <begin position="137"/>
        <end position="197"/>
    </location>
</feature>
<feature type="region of interest" description="Disordered" evidence="3">
    <location>
        <begin position="1304"/>
        <end position="1333"/>
    </location>
</feature>
<feature type="repeat" description="RCC1" evidence="2">
    <location>
        <begin position="251"/>
        <end position="312"/>
    </location>
</feature>
<dbReference type="PANTHER" id="PTHR22872">
    <property type="entry name" value="BTK-BINDING PROTEIN-RELATED"/>
    <property type="match status" value="1"/>
</dbReference>
<feature type="repeat" description="RCC1" evidence="2">
    <location>
        <begin position="198"/>
        <end position="250"/>
    </location>
</feature>
<keyword evidence="1" id="KW-0677">Repeat</keyword>
<dbReference type="InterPro" id="IPR000408">
    <property type="entry name" value="Reg_chr_condens"/>
</dbReference>
<dbReference type="PROSITE" id="PS50097">
    <property type="entry name" value="BTB"/>
    <property type="match status" value="1"/>
</dbReference>
<feature type="region of interest" description="Disordered" evidence="3">
    <location>
        <begin position="1063"/>
        <end position="1092"/>
    </location>
</feature>
<feature type="compositionally biased region" description="Basic and acidic residues" evidence="3">
    <location>
        <begin position="1081"/>
        <end position="1092"/>
    </location>
</feature>
<evidence type="ECO:0000256" key="3">
    <source>
        <dbReference type="SAM" id="MobiDB-lite"/>
    </source>
</evidence>
<gene>
    <name evidence="5" type="ORF">BN860_14070g</name>
</gene>
<evidence type="ECO:0000256" key="2">
    <source>
        <dbReference type="PROSITE-ProRule" id="PRU00235"/>
    </source>
</evidence>
<feature type="domain" description="BTB" evidence="4">
    <location>
        <begin position="762"/>
        <end position="827"/>
    </location>
</feature>
<dbReference type="SUPFAM" id="SSF54695">
    <property type="entry name" value="POZ domain"/>
    <property type="match status" value="1"/>
</dbReference>
<dbReference type="Gene3D" id="2.130.10.30">
    <property type="entry name" value="Regulator of chromosome condensation 1/beta-lactamase-inhibitor protein II"/>
    <property type="match status" value="1"/>
</dbReference>
<dbReference type="InterPro" id="IPR000210">
    <property type="entry name" value="BTB/POZ_dom"/>
</dbReference>
<feature type="region of interest" description="Disordered" evidence="3">
    <location>
        <begin position="1105"/>
        <end position="1144"/>
    </location>
</feature>
<feature type="compositionally biased region" description="Polar residues" evidence="3">
    <location>
        <begin position="1174"/>
        <end position="1188"/>
    </location>
</feature>
<dbReference type="Proteomes" id="UP000019375">
    <property type="component" value="Unassembled WGS sequence"/>
</dbReference>
<evidence type="ECO:0000256" key="1">
    <source>
        <dbReference type="ARBA" id="ARBA00022737"/>
    </source>
</evidence>
<dbReference type="OrthoDB" id="1893551at2759"/>
<protein>
    <submittedName>
        <fullName evidence="5">BN860_14070g1_1</fullName>
    </submittedName>
</protein>
<dbReference type="InterPro" id="IPR051625">
    <property type="entry name" value="Signaling_Regulatory_Domain"/>
</dbReference>
<evidence type="ECO:0000313" key="6">
    <source>
        <dbReference type="Proteomes" id="UP000019375"/>
    </source>
</evidence>
<feature type="compositionally biased region" description="Basic residues" evidence="3">
    <location>
        <begin position="1310"/>
        <end position="1323"/>
    </location>
</feature>
<feature type="region of interest" description="Disordered" evidence="3">
    <location>
        <begin position="992"/>
        <end position="1043"/>
    </location>
</feature>
<feature type="compositionally biased region" description="Polar residues" evidence="3">
    <location>
        <begin position="1004"/>
        <end position="1027"/>
    </location>
</feature>